<protein>
    <submittedName>
        <fullName evidence="2">Uncharacterized protein</fullName>
    </submittedName>
</protein>
<proteinExistence type="predicted"/>
<dbReference type="EMBL" id="JAWQEG010000167">
    <property type="protein sequence ID" value="KAK3893855.1"/>
    <property type="molecule type" value="Genomic_DNA"/>
</dbReference>
<keyword evidence="1" id="KW-0732">Signal</keyword>
<reference evidence="2" key="1">
    <citation type="submission" date="2023-10" db="EMBL/GenBank/DDBJ databases">
        <title>Genome assemblies of two species of porcelain crab, Petrolisthes cinctipes and Petrolisthes manimaculis (Anomura: Porcellanidae).</title>
        <authorList>
            <person name="Angst P."/>
        </authorList>
    </citation>
    <scope>NUCLEOTIDE SEQUENCE</scope>
    <source>
        <strain evidence="2">PB745_01</strain>
        <tissue evidence="2">Gill</tissue>
    </source>
</reference>
<evidence type="ECO:0000256" key="1">
    <source>
        <dbReference type="SAM" id="SignalP"/>
    </source>
</evidence>
<comment type="caution">
    <text evidence="2">The sequence shown here is derived from an EMBL/GenBank/DDBJ whole genome shotgun (WGS) entry which is preliminary data.</text>
</comment>
<dbReference type="Proteomes" id="UP001286313">
    <property type="component" value="Unassembled WGS sequence"/>
</dbReference>
<feature type="chain" id="PRO_5042251814" evidence="1">
    <location>
        <begin position="38"/>
        <end position="199"/>
    </location>
</feature>
<organism evidence="2 3">
    <name type="scientific">Petrolisthes cinctipes</name>
    <name type="common">Flat porcelain crab</name>
    <dbReference type="NCBI Taxonomy" id="88211"/>
    <lineage>
        <taxon>Eukaryota</taxon>
        <taxon>Metazoa</taxon>
        <taxon>Ecdysozoa</taxon>
        <taxon>Arthropoda</taxon>
        <taxon>Crustacea</taxon>
        <taxon>Multicrustacea</taxon>
        <taxon>Malacostraca</taxon>
        <taxon>Eumalacostraca</taxon>
        <taxon>Eucarida</taxon>
        <taxon>Decapoda</taxon>
        <taxon>Pleocyemata</taxon>
        <taxon>Anomura</taxon>
        <taxon>Galatheoidea</taxon>
        <taxon>Porcellanidae</taxon>
        <taxon>Petrolisthes</taxon>
    </lineage>
</organism>
<evidence type="ECO:0000313" key="3">
    <source>
        <dbReference type="Proteomes" id="UP001286313"/>
    </source>
</evidence>
<feature type="signal peptide" evidence="1">
    <location>
        <begin position="1"/>
        <end position="37"/>
    </location>
</feature>
<accession>A0AAE1GL47</accession>
<dbReference type="AlphaFoldDB" id="A0AAE1GL47"/>
<sequence>MPVAVSPAPPPKLRFLPRLLRVLPLSLLLSHSPLLFCLPRDPTTGGFGGHSWEFSSGTEVVISGKTSTLSQPKAALQGNSFERSSDPFSFCGYQIDSGTTTPTLDLPSEWVVIKTNGLGPQEVILSGDASNISPSGAFMQGDSLNAITPAHLNEPQNPFFVSTAGRVNSGTNSPLLTFASDWVVNITTCLEPPVRLSQE</sequence>
<gene>
    <name evidence="2" type="ORF">Pcinc_002347</name>
</gene>
<name>A0AAE1GL47_PETCI</name>
<evidence type="ECO:0000313" key="2">
    <source>
        <dbReference type="EMBL" id="KAK3893855.1"/>
    </source>
</evidence>
<keyword evidence="3" id="KW-1185">Reference proteome</keyword>